<accession>A0ABN1F7S2</accession>
<dbReference type="Proteomes" id="UP001499951">
    <property type="component" value="Unassembled WGS sequence"/>
</dbReference>
<dbReference type="RefSeq" id="WP_166928977.1">
    <property type="nucleotide sequence ID" value="NZ_BAAADD010000011.1"/>
</dbReference>
<dbReference type="EMBL" id="BAAADD010000011">
    <property type="protein sequence ID" value="GAA0584151.1"/>
    <property type="molecule type" value="Genomic_DNA"/>
</dbReference>
<dbReference type="NCBIfam" id="NF041267">
    <property type="entry name" value="relax_RlxS"/>
    <property type="match status" value="1"/>
</dbReference>
<evidence type="ECO:0000313" key="1">
    <source>
        <dbReference type="EMBL" id="GAA0584151.1"/>
    </source>
</evidence>
<reference evidence="1 2" key="1">
    <citation type="journal article" date="2019" name="Int. J. Syst. Evol. Microbiol.">
        <title>The Global Catalogue of Microorganisms (GCM) 10K type strain sequencing project: providing services to taxonomists for standard genome sequencing and annotation.</title>
        <authorList>
            <consortium name="The Broad Institute Genomics Platform"/>
            <consortium name="The Broad Institute Genome Sequencing Center for Infectious Disease"/>
            <person name="Wu L."/>
            <person name="Ma J."/>
        </authorList>
    </citation>
    <scope>NUCLEOTIDE SEQUENCE [LARGE SCALE GENOMIC DNA]</scope>
    <source>
        <strain evidence="1 2">JCM 15089</strain>
    </source>
</reference>
<proteinExistence type="predicted"/>
<name>A0ABN1F7S2_9PROT</name>
<dbReference type="InterPro" id="IPR021795">
    <property type="entry name" value="DUF3363"/>
</dbReference>
<protein>
    <submittedName>
        <fullName evidence="1">Relaxase/mobilization nuclease RlxS</fullName>
    </submittedName>
</protein>
<keyword evidence="2" id="KW-1185">Reference proteome</keyword>
<organism evidence="1 2">
    <name type="scientific">Rhizomicrobium electricum</name>
    <dbReference type="NCBI Taxonomy" id="480070"/>
    <lineage>
        <taxon>Bacteria</taxon>
        <taxon>Pseudomonadati</taxon>
        <taxon>Pseudomonadota</taxon>
        <taxon>Alphaproteobacteria</taxon>
        <taxon>Micropepsales</taxon>
        <taxon>Micropepsaceae</taxon>
        <taxon>Rhizomicrobium</taxon>
    </lineage>
</organism>
<comment type="caution">
    <text evidence="1">The sequence shown here is derived from an EMBL/GenBank/DDBJ whole genome shotgun (WGS) entry which is preliminary data.</text>
</comment>
<sequence length="652" mass="73788">MAKDDDFEPRLGRIRSNAPKDRYLSGVLRGVARTTGTTKRKGVQFDGSRIGRGSGTGRILKSRDRFGAFRGRRVVIQARVIRLKASGLNAARMHLRYLQRDGVTREGLAGELYDAKNDRAEGREFLERGEGDRHQFRFIVSAEDGASYDDLKPVTRRLMEQMEKDLGTRLDWVAVDHWNTGHPHTHVVVRGKDDRGEDLVIAREYIAHGMRERAVEIVSLDLGLRTDREIENRLRQEIDQERLTSIDRELLRDRDENGLVNAAGRDSFRTAVRIGRLQKLERLGLAEETAPGTWRLDGGMERALRDLGERGDIIKTIHREMKAKGLERSFESYAVQGDTASPVVGRVVSRGLADELKDRYYLIVDGVDGCAHYVDIGEADRDEPAREGTVVAVQPRETGPRRADRVIAEIAGHHDGTYSADLHRDHDPRARAGYIEAHVRRLEDLRRAGVVERHADGNWFIPPDYLKRVGELEARRSRAAPVIIETIARTPPNHQARVVAATWLDRELVGDSQLPVRDTGFGREVTAALQQRRQWLIEQGLAREEQGQTVYRARLLAELRRRELTRAGTALMGELGAPYAEAKSGERIDGIYRRHIDLESGRFAVIEKSREFTLVPWRPVLQRAVNKPVSGIMRDETISWTFGRQRGGPSIS</sequence>
<gene>
    <name evidence="1" type="primary">rlxS</name>
    <name evidence="1" type="ORF">GCM10008942_36300</name>
</gene>
<dbReference type="Pfam" id="PF11843">
    <property type="entry name" value="DUF3363"/>
    <property type="match status" value="1"/>
</dbReference>
<evidence type="ECO:0000313" key="2">
    <source>
        <dbReference type="Proteomes" id="UP001499951"/>
    </source>
</evidence>